<accession>A0ABV7X337</accession>
<protein>
    <submittedName>
        <fullName evidence="2">M24 family metallopeptidase</fullName>
    </submittedName>
</protein>
<reference evidence="3" key="1">
    <citation type="journal article" date="2019" name="Int. J. Syst. Evol. Microbiol.">
        <title>The Global Catalogue of Microorganisms (GCM) 10K type strain sequencing project: providing services to taxonomists for standard genome sequencing and annotation.</title>
        <authorList>
            <consortium name="The Broad Institute Genomics Platform"/>
            <consortium name="The Broad Institute Genome Sequencing Center for Infectious Disease"/>
            <person name="Wu L."/>
            <person name="Ma J."/>
        </authorList>
    </citation>
    <scope>NUCLEOTIDE SEQUENCE [LARGE SCALE GENOMIC DNA]</scope>
    <source>
        <strain evidence="3">KCTC 42281</strain>
    </source>
</reference>
<sequence>MMDYAERLHFVAGEVDKAGLAALIVFAWGAAHGQTTLSHGHMRYLTGWDSQRFCSLLVLVPGRRPIMLVPNIGAFVTAREQLDFCEVRFCASNSLGMAAAACLAEHGIDAEAGLAMLGRDEMPVPVWEQLGRNAAQVTDFAGLINTRRAVKDDAAIARHRRAAAACDAVFAHLPEQLHSGRNLFSIRARLQAVAADHGAEYCDLWLTAAPDAQREYMFKVDMQRIPQRGDQILCGVSLTIDGHWGHGVRAGHMGRPEARHRFYYDVVREIYDTALSQLRPGVDLAAVGEAMDRILAKRIPQHADAQQFSRFRYAHGLGLSYEDPIVTDSFPQPYFAGQRAQSCIAEPGMLLEIHPNIFHASDGGCALGNMIVMTEGGFEELTRHDLALASY</sequence>
<name>A0ABV7X337_9HYPH</name>
<dbReference type="InterPro" id="IPR036005">
    <property type="entry name" value="Creatinase/aminopeptidase-like"/>
</dbReference>
<evidence type="ECO:0000313" key="3">
    <source>
        <dbReference type="Proteomes" id="UP001595613"/>
    </source>
</evidence>
<gene>
    <name evidence="2" type="ORF">ACFOOL_09610</name>
</gene>
<feature type="domain" description="Peptidase M24" evidence="1">
    <location>
        <begin position="158"/>
        <end position="375"/>
    </location>
</feature>
<organism evidence="2 3">
    <name type="scientific">Devosia honganensis</name>
    <dbReference type="NCBI Taxonomy" id="1610527"/>
    <lineage>
        <taxon>Bacteria</taxon>
        <taxon>Pseudomonadati</taxon>
        <taxon>Pseudomonadota</taxon>
        <taxon>Alphaproteobacteria</taxon>
        <taxon>Hyphomicrobiales</taxon>
        <taxon>Devosiaceae</taxon>
        <taxon>Devosia</taxon>
    </lineage>
</organism>
<dbReference type="Gene3D" id="3.90.230.10">
    <property type="entry name" value="Creatinase/methionine aminopeptidase superfamily"/>
    <property type="match status" value="1"/>
</dbReference>
<dbReference type="RefSeq" id="WP_380096741.1">
    <property type="nucleotide sequence ID" value="NZ_JBHRYD010000007.1"/>
</dbReference>
<evidence type="ECO:0000313" key="2">
    <source>
        <dbReference type="EMBL" id="MFC3705013.1"/>
    </source>
</evidence>
<proteinExistence type="predicted"/>
<dbReference type="EMBL" id="JBHRYD010000007">
    <property type="protein sequence ID" value="MFC3705013.1"/>
    <property type="molecule type" value="Genomic_DNA"/>
</dbReference>
<dbReference type="Proteomes" id="UP001595613">
    <property type="component" value="Unassembled WGS sequence"/>
</dbReference>
<evidence type="ECO:0000259" key="1">
    <source>
        <dbReference type="Pfam" id="PF00557"/>
    </source>
</evidence>
<dbReference type="PANTHER" id="PTHR46112">
    <property type="entry name" value="AMINOPEPTIDASE"/>
    <property type="match status" value="1"/>
</dbReference>
<dbReference type="CDD" id="cd01066">
    <property type="entry name" value="APP_MetAP"/>
    <property type="match status" value="1"/>
</dbReference>
<dbReference type="SUPFAM" id="SSF55920">
    <property type="entry name" value="Creatinase/aminopeptidase"/>
    <property type="match status" value="1"/>
</dbReference>
<dbReference type="InterPro" id="IPR000994">
    <property type="entry name" value="Pept_M24"/>
</dbReference>
<comment type="caution">
    <text evidence="2">The sequence shown here is derived from an EMBL/GenBank/DDBJ whole genome shotgun (WGS) entry which is preliminary data.</text>
</comment>
<dbReference type="InterPro" id="IPR050659">
    <property type="entry name" value="Peptidase_M24B"/>
</dbReference>
<keyword evidence="3" id="KW-1185">Reference proteome</keyword>
<dbReference type="PANTHER" id="PTHR46112:SF3">
    <property type="entry name" value="AMINOPEPTIDASE YPDF"/>
    <property type="match status" value="1"/>
</dbReference>
<dbReference type="Pfam" id="PF00557">
    <property type="entry name" value="Peptidase_M24"/>
    <property type="match status" value="1"/>
</dbReference>